<protein>
    <submittedName>
        <fullName evidence="1">Uncharacterized protein</fullName>
    </submittedName>
</protein>
<evidence type="ECO:0000313" key="1">
    <source>
        <dbReference type="EMBL" id="KAK5772180.1"/>
    </source>
</evidence>
<sequence length="130" mass="15234">MLHYEELLWRQKARCDWLVSEDHNTRFFHRETLQRMKHICIVALKNQAGEWVMDEDDLKQEVVNFYKNLYGEQSRRTGILGCGAFPSLEQKAIQFLGMVVSDEEIKKALFDMEPLKAPGSDGLHAIFYQI</sequence>
<dbReference type="Proteomes" id="UP001358586">
    <property type="component" value="Chromosome 13"/>
</dbReference>
<dbReference type="EMBL" id="JARKNE010000013">
    <property type="protein sequence ID" value="KAK5772180.1"/>
    <property type="molecule type" value="Genomic_DNA"/>
</dbReference>
<organism evidence="1 2">
    <name type="scientific">Gossypium arboreum</name>
    <name type="common">Tree cotton</name>
    <name type="synonym">Gossypium nanking</name>
    <dbReference type="NCBI Taxonomy" id="29729"/>
    <lineage>
        <taxon>Eukaryota</taxon>
        <taxon>Viridiplantae</taxon>
        <taxon>Streptophyta</taxon>
        <taxon>Embryophyta</taxon>
        <taxon>Tracheophyta</taxon>
        <taxon>Spermatophyta</taxon>
        <taxon>Magnoliopsida</taxon>
        <taxon>eudicotyledons</taxon>
        <taxon>Gunneridae</taxon>
        <taxon>Pentapetalae</taxon>
        <taxon>rosids</taxon>
        <taxon>malvids</taxon>
        <taxon>Malvales</taxon>
        <taxon>Malvaceae</taxon>
        <taxon>Malvoideae</taxon>
        <taxon>Gossypium</taxon>
    </lineage>
</organism>
<reference evidence="1 2" key="1">
    <citation type="submission" date="2023-03" db="EMBL/GenBank/DDBJ databases">
        <title>WGS of Gossypium arboreum.</title>
        <authorList>
            <person name="Yu D."/>
        </authorList>
    </citation>
    <scope>NUCLEOTIDE SEQUENCE [LARGE SCALE GENOMIC DNA]</scope>
    <source>
        <tissue evidence="1">Leaf</tissue>
    </source>
</reference>
<name>A0ABR0MG41_GOSAR</name>
<evidence type="ECO:0000313" key="2">
    <source>
        <dbReference type="Proteomes" id="UP001358586"/>
    </source>
</evidence>
<proteinExistence type="predicted"/>
<keyword evidence="2" id="KW-1185">Reference proteome</keyword>
<comment type="caution">
    <text evidence="1">The sequence shown here is derived from an EMBL/GenBank/DDBJ whole genome shotgun (WGS) entry which is preliminary data.</text>
</comment>
<accession>A0ABR0MG41</accession>
<gene>
    <name evidence="1" type="ORF">PVK06_048456</name>
</gene>